<organism evidence="2 3">
    <name type="scientific">Effusibacillus consociatus</name>
    <dbReference type="NCBI Taxonomy" id="1117041"/>
    <lineage>
        <taxon>Bacteria</taxon>
        <taxon>Bacillati</taxon>
        <taxon>Bacillota</taxon>
        <taxon>Bacilli</taxon>
        <taxon>Bacillales</taxon>
        <taxon>Alicyclobacillaceae</taxon>
        <taxon>Effusibacillus</taxon>
    </lineage>
</organism>
<dbReference type="Gene3D" id="3.30.1330.30">
    <property type="match status" value="1"/>
</dbReference>
<protein>
    <submittedName>
        <fullName evidence="2">Ribosomal L7Ae/L30e/S12e/Gadd45 family protein</fullName>
    </submittedName>
</protein>
<dbReference type="Pfam" id="PF01248">
    <property type="entry name" value="Ribosomal_L7Ae"/>
    <property type="match status" value="1"/>
</dbReference>
<proteinExistence type="predicted"/>
<dbReference type="Proteomes" id="UP001596002">
    <property type="component" value="Unassembled WGS sequence"/>
</dbReference>
<comment type="caution">
    <text evidence="2">The sequence shown here is derived from an EMBL/GenBank/DDBJ whole genome shotgun (WGS) entry which is preliminary data.</text>
</comment>
<sequence>MPYERIRSAKNVAIGTNQTTKALEQSAAREVFVAKDADKKIVERIVHLCEAKKTPVFWVDSMKQLGRVCGIEVGAAAAAILQD</sequence>
<name>A0ABV9PVZ9_9BACL</name>
<feature type="domain" description="Ribosomal protein eL8/eL30/eS12/Gadd45" evidence="1">
    <location>
        <begin position="7"/>
        <end position="82"/>
    </location>
</feature>
<dbReference type="SUPFAM" id="SSF55315">
    <property type="entry name" value="L30e-like"/>
    <property type="match status" value="1"/>
</dbReference>
<accession>A0ABV9PVZ9</accession>
<keyword evidence="3" id="KW-1185">Reference proteome</keyword>
<evidence type="ECO:0000313" key="2">
    <source>
        <dbReference type="EMBL" id="MFC4765955.1"/>
    </source>
</evidence>
<dbReference type="EMBL" id="JBHSHC010000006">
    <property type="protein sequence ID" value="MFC4765955.1"/>
    <property type="molecule type" value="Genomic_DNA"/>
</dbReference>
<dbReference type="RefSeq" id="WP_380023565.1">
    <property type="nucleotide sequence ID" value="NZ_JBHSHC010000006.1"/>
</dbReference>
<dbReference type="InterPro" id="IPR004038">
    <property type="entry name" value="Ribosomal_eL8/eL30/eS12/Gad45"/>
</dbReference>
<dbReference type="PRINTS" id="PR00884">
    <property type="entry name" value="RIBOSOMALHS6"/>
</dbReference>
<reference evidence="3" key="1">
    <citation type="journal article" date="2019" name="Int. J. Syst. Evol. Microbiol.">
        <title>The Global Catalogue of Microorganisms (GCM) 10K type strain sequencing project: providing services to taxonomists for standard genome sequencing and annotation.</title>
        <authorList>
            <consortium name="The Broad Institute Genomics Platform"/>
            <consortium name="The Broad Institute Genome Sequencing Center for Infectious Disease"/>
            <person name="Wu L."/>
            <person name="Ma J."/>
        </authorList>
    </citation>
    <scope>NUCLEOTIDE SEQUENCE [LARGE SCALE GENOMIC DNA]</scope>
    <source>
        <strain evidence="3">WYCCWR 12678</strain>
    </source>
</reference>
<dbReference type="InterPro" id="IPR029064">
    <property type="entry name" value="Ribosomal_eL30-like_sf"/>
</dbReference>
<evidence type="ECO:0000259" key="1">
    <source>
        <dbReference type="Pfam" id="PF01248"/>
    </source>
</evidence>
<gene>
    <name evidence="2" type="ORF">ACFO8Q_00845</name>
</gene>
<evidence type="ECO:0000313" key="3">
    <source>
        <dbReference type="Proteomes" id="UP001596002"/>
    </source>
</evidence>